<name>A0AAV1PF11_SCOSC</name>
<organism evidence="1 2">
    <name type="scientific">Scomber scombrus</name>
    <name type="common">Atlantic mackerel</name>
    <name type="synonym">Scomber vernalis</name>
    <dbReference type="NCBI Taxonomy" id="13677"/>
    <lineage>
        <taxon>Eukaryota</taxon>
        <taxon>Metazoa</taxon>
        <taxon>Chordata</taxon>
        <taxon>Craniata</taxon>
        <taxon>Vertebrata</taxon>
        <taxon>Euteleostomi</taxon>
        <taxon>Actinopterygii</taxon>
        <taxon>Neopterygii</taxon>
        <taxon>Teleostei</taxon>
        <taxon>Neoteleostei</taxon>
        <taxon>Acanthomorphata</taxon>
        <taxon>Pelagiaria</taxon>
        <taxon>Scombriformes</taxon>
        <taxon>Scombridae</taxon>
        <taxon>Scomber</taxon>
    </lineage>
</organism>
<evidence type="ECO:0000313" key="2">
    <source>
        <dbReference type="Proteomes" id="UP001314229"/>
    </source>
</evidence>
<feature type="non-terminal residue" evidence="1">
    <location>
        <position position="57"/>
    </location>
</feature>
<reference evidence="1 2" key="1">
    <citation type="submission" date="2024-01" db="EMBL/GenBank/DDBJ databases">
        <authorList>
            <person name="Alioto T."/>
            <person name="Alioto T."/>
            <person name="Gomez Garrido J."/>
        </authorList>
    </citation>
    <scope>NUCLEOTIDE SEQUENCE [LARGE SCALE GENOMIC DNA]</scope>
</reference>
<proteinExistence type="predicted"/>
<dbReference type="Proteomes" id="UP001314229">
    <property type="component" value="Unassembled WGS sequence"/>
</dbReference>
<dbReference type="AlphaFoldDB" id="A0AAV1PF11"/>
<dbReference type="EMBL" id="CAWUFR010000158">
    <property type="protein sequence ID" value="CAK6970476.1"/>
    <property type="molecule type" value="Genomic_DNA"/>
</dbReference>
<sequence>MDGMPASCSVNLTTTILLFTSFPLYNATTGCQRYMRTTTVAAQSLLSAMTAESPWIQ</sequence>
<keyword evidence="2" id="KW-1185">Reference proteome</keyword>
<protein>
    <submittedName>
        <fullName evidence="1">Uncharacterized protein</fullName>
    </submittedName>
</protein>
<gene>
    <name evidence="1" type="ORF">FSCOSCO3_A034804</name>
</gene>
<comment type="caution">
    <text evidence="1">The sequence shown here is derived from an EMBL/GenBank/DDBJ whole genome shotgun (WGS) entry which is preliminary data.</text>
</comment>
<accession>A0AAV1PF11</accession>
<evidence type="ECO:0000313" key="1">
    <source>
        <dbReference type="EMBL" id="CAK6970476.1"/>
    </source>
</evidence>